<evidence type="ECO:0000256" key="5">
    <source>
        <dbReference type="ARBA" id="ARBA00022691"/>
    </source>
</evidence>
<dbReference type="GO" id="GO:0032259">
    <property type="term" value="P:methylation"/>
    <property type="evidence" value="ECO:0007669"/>
    <property type="project" value="UniProtKB-KW"/>
</dbReference>
<dbReference type="RefSeq" id="WP_176788087.1">
    <property type="nucleotide sequence ID" value="NZ_JABXWR010000001.1"/>
</dbReference>
<organism evidence="7 8">
    <name type="scientific">Methanofollis tationis</name>
    <dbReference type="NCBI Taxonomy" id="81417"/>
    <lineage>
        <taxon>Archaea</taxon>
        <taxon>Methanobacteriati</taxon>
        <taxon>Methanobacteriota</taxon>
        <taxon>Stenosarchaea group</taxon>
        <taxon>Methanomicrobia</taxon>
        <taxon>Methanomicrobiales</taxon>
        <taxon>Methanomicrobiaceae</taxon>
        <taxon>Methanofollis</taxon>
    </lineage>
</organism>
<reference evidence="7 8" key="1">
    <citation type="submission" date="2020-06" db="EMBL/GenBank/DDBJ databases">
        <title>Methanofollis fontis sp. nov., a methanogen isolated from marine sediments near a cold seep at Four-Way Closure Ridge offshore southwestern Taiwan.</title>
        <authorList>
            <person name="Chen S.-C."/>
            <person name="Teng N.-H."/>
            <person name="Lin Y.-S."/>
            <person name="Lai M.-C."/>
            <person name="Chen H.-H."/>
            <person name="Wang C.-C."/>
        </authorList>
    </citation>
    <scope>NUCLEOTIDE SEQUENCE [LARGE SCALE GENOMIC DNA]</scope>
    <source>
        <strain evidence="7 8">DSM 2702</strain>
    </source>
</reference>
<dbReference type="InterPro" id="IPR022642">
    <property type="entry name" value="CheR_C"/>
</dbReference>
<keyword evidence="3 7" id="KW-0489">Methyltransferase</keyword>
<dbReference type="Gene3D" id="1.10.155.10">
    <property type="entry name" value="Chemotaxis receptor methyltransferase CheR, N-terminal domain"/>
    <property type="match status" value="1"/>
</dbReference>
<evidence type="ECO:0000313" key="8">
    <source>
        <dbReference type="Proteomes" id="UP000570823"/>
    </source>
</evidence>
<gene>
    <name evidence="7" type="ORF">HWN36_03445</name>
</gene>
<dbReference type="EC" id="2.1.1.80" evidence="2"/>
<dbReference type="SUPFAM" id="SSF47757">
    <property type="entry name" value="Chemotaxis receptor methyltransferase CheR, N-terminal domain"/>
    <property type="match status" value="1"/>
</dbReference>
<dbReference type="InterPro" id="IPR050903">
    <property type="entry name" value="Bact_Chemotaxis_MeTrfase"/>
</dbReference>
<keyword evidence="5" id="KW-0949">S-adenosyl-L-methionine</keyword>
<keyword evidence="4 7" id="KW-0808">Transferase</keyword>
<sequence length="265" mass="30843">MDDFTSLNRTIERVVGIRTSQYKEDYIKRRVLSRMRISGKETFEDYHRFLILDNGEKESLKNALTINVTEFFRDPDVFRAVGQKVLPDVLGTRKKIRIWCAGCATGEEAYSYAILVREYMRMNPVDATIYATDIDRVVLDRAREGVYDIKALKNLTEQQIRRYFTLREDGKYEVKPTLKEIVRFSHHDLMSGVPAARFLDLVSCRNVTIYFNEKQKKDLATLFYQALSQGGYYVMGKTEYLLRESEGLFTPVDSMQKIYGKSPAQ</sequence>
<dbReference type="InterPro" id="IPR022641">
    <property type="entry name" value="CheR_N"/>
</dbReference>
<dbReference type="PRINTS" id="PR00996">
    <property type="entry name" value="CHERMTFRASE"/>
</dbReference>
<dbReference type="OrthoDB" id="10657at2157"/>
<dbReference type="Pfam" id="PF03705">
    <property type="entry name" value="CheR_N"/>
    <property type="match status" value="1"/>
</dbReference>
<evidence type="ECO:0000259" key="6">
    <source>
        <dbReference type="PROSITE" id="PS50123"/>
    </source>
</evidence>
<evidence type="ECO:0000256" key="2">
    <source>
        <dbReference type="ARBA" id="ARBA00012534"/>
    </source>
</evidence>
<dbReference type="PANTHER" id="PTHR24422">
    <property type="entry name" value="CHEMOTAXIS PROTEIN METHYLTRANSFERASE"/>
    <property type="match status" value="1"/>
</dbReference>
<accession>A0A7K4HNG3</accession>
<dbReference type="EMBL" id="JABXWR010000001">
    <property type="protein sequence ID" value="NVO66388.1"/>
    <property type="molecule type" value="Genomic_DNA"/>
</dbReference>
<name>A0A7K4HNG3_9EURY</name>
<dbReference type="Gene3D" id="3.40.50.150">
    <property type="entry name" value="Vaccinia Virus protein VP39"/>
    <property type="match status" value="1"/>
</dbReference>
<comment type="catalytic activity">
    <reaction evidence="1">
        <text>L-glutamyl-[protein] + S-adenosyl-L-methionine = [protein]-L-glutamate 5-O-methyl ester + S-adenosyl-L-homocysteine</text>
        <dbReference type="Rhea" id="RHEA:24452"/>
        <dbReference type="Rhea" id="RHEA-COMP:10208"/>
        <dbReference type="Rhea" id="RHEA-COMP:10311"/>
        <dbReference type="ChEBI" id="CHEBI:29973"/>
        <dbReference type="ChEBI" id="CHEBI:57856"/>
        <dbReference type="ChEBI" id="CHEBI:59789"/>
        <dbReference type="ChEBI" id="CHEBI:82795"/>
        <dbReference type="EC" id="2.1.1.80"/>
    </reaction>
</comment>
<evidence type="ECO:0000313" key="7">
    <source>
        <dbReference type="EMBL" id="NVO66388.1"/>
    </source>
</evidence>
<evidence type="ECO:0000256" key="1">
    <source>
        <dbReference type="ARBA" id="ARBA00001541"/>
    </source>
</evidence>
<dbReference type="InterPro" id="IPR036804">
    <property type="entry name" value="CheR_N_sf"/>
</dbReference>
<evidence type="ECO:0000256" key="4">
    <source>
        <dbReference type="ARBA" id="ARBA00022679"/>
    </source>
</evidence>
<dbReference type="Pfam" id="PF01739">
    <property type="entry name" value="CheR"/>
    <property type="match status" value="1"/>
</dbReference>
<comment type="caution">
    <text evidence="7">The sequence shown here is derived from an EMBL/GenBank/DDBJ whole genome shotgun (WGS) entry which is preliminary data.</text>
</comment>
<dbReference type="SUPFAM" id="SSF53335">
    <property type="entry name" value="S-adenosyl-L-methionine-dependent methyltransferases"/>
    <property type="match status" value="1"/>
</dbReference>
<dbReference type="AlphaFoldDB" id="A0A7K4HNG3"/>
<dbReference type="InterPro" id="IPR000780">
    <property type="entry name" value="CheR_MeTrfase"/>
</dbReference>
<dbReference type="PANTHER" id="PTHR24422:SF10">
    <property type="entry name" value="CHEMOTAXIS PROTEIN METHYLTRANSFERASE 2"/>
    <property type="match status" value="1"/>
</dbReference>
<dbReference type="PROSITE" id="PS50123">
    <property type="entry name" value="CHER"/>
    <property type="match status" value="1"/>
</dbReference>
<dbReference type="GO" id="GO:0008983">
    <property type="term" value="F:protein-glutamate O-methyltransferase activity"/>
    <property type="evidence" value="ECO:0007669"/>
    <property type="project" value="UniProtKB-EC"/>
</dbReference>
<keyword evidence="8" id="KW-1185">Reference proteome</keyword>
<dbReference type="SMART" id="SM00138">
    <property type="entry name" value="MeTrc"/>
    <property type="match status" value="1"/>
</dbReference>
<dbReference type="InterPro" id="IPR029063">
    <property type="entry name" value="SAM-dependent_MTases_sf"/>
</dbReference>
<evidence type="ECO:0000256" key="3">
    <source>
        <dbReference type="ARBA" id="ARBA00022603"/>
    </source>
</evidence>
<protein>
    <recommendedName>
        <fullName evidence="2">protein-glutamate O-methyltransferase</fullName>
        <ecNumber evidence="2">2.1.1.80</ecNumber>
    </recommendedName>
</protein>
<proteinExistence type="predicted"/>
<dbReference type="Proteomes" id="UP000570823">
    <property type="component" value="Unassembled WGS sequence"/>
</dbReference>
<feature type="domain" description="CheR-type methyltransferase" evidence="6">
    <location>
        <begin position="1"/>
        <end position="262"/>
    </location>
</feature>